<dbReference type="Proteomes" id="UP000292639">
    <property type="component" value="Unassembled WGS sequence"/>
</dbReference>
<comment type="caution">
    <text evidence="1">The sequence shown here is derived from an EMBL/GenBank/DDBJ whole genome shotgun (WGS) entry which is preliminary data.</text>
</comment>
<reference evidence="1 2" key="1">
    <citation type="submission" date="2018-06" db="EMBL/GenBank/DDBJ databases">
        <title>Three novel Pseudomonas species isolated from symptomatic oak.</title>
        <authorList>
            <person name="Bueno-Gonzalez V."/>
            <person name="Brady C."/>
        </authorList>
    </citation>
    <scope>NUCLEOTIDE SEQUENCE [LARGE SCALE GENOMIC DNA]</scope>
    <source>
        <strain evidence="1 2">P17C</strain>
    </source>
</reference>
<evidence type="ECO:0000313" key="2">
    <source>
        <dbReference type="Proteomes" id="UP000292639"/>
    </source>
</evidence>
<accession>A0A4V2KDB2</accession>
<name>A0A4V2KDB2_9GAMM</name>
<gene>
    <name evidence="1" type="ORF">DNJ96_06290</name>
</gene>
<protein>
    <submittedName>
        <fullName evidence="1">Uncharacterized protein</fullName>
    </submittedName>
</protein>
<dbReference type="EMBL" id="QJUP01000005">
    <property type="protein sequence ID" value="TBU98387.1"/>
    <property type="molecule type" value="Genomic_DNA"/>
</dbReference>
<organism evidence="1 2">
    <name type="scientific">Stutzerimonas kirkiae</name>
    <dbReference type="NCBI Taxonomy" id="2211392"/>
    <lineage>
        <taxon>Bacteria</taxon>
        <taxon>Pseudomonadati</taxon>
        <taxon>Pseudomonadota</taxon>
        <taxon>Gammaproteobacteria</taxon>
        <taxon>Pseudomonadales</taxon>
        <taxon>Pseudomonadaceae</taxon>
        <taxon>Stutzerimonas</taxon>
    </lineage>
</organism>
<evidence type="ECO:0000313" key="1">
    <source>
        <dbReference type="EMBL" id="TBU98387.1"/>
    </source>
</evidence>
<proteinExistence type="predicted"/>
<dbReference type="RefSeq" id="WP_131186123.1">
    <property type="nucleotide sequence ID" value="NZ_QJUO01000047.1"/>
</dbReference>
<keyword evidence="2" id="KW-1185">Reference proteome</keyword>
<dbReference type="AlphaFoldDB" id="A0A4V2KDB2"/>
<sequence>MMCLGSAFDGSGQVHFFEEKITLSARKPGNLNLLMVEPRDARANSDEAKLSLDNLSDCLDTGDY</sequence>